<keyword evidence="6" id="KW-1185">Reference proteome</keyword>
<organism evidence="5 6">
    <name type="scientific">Chondromyces crocatus</name>
    <dbReference type="NCBI Taxonomy" id="52"/>
    <lineage>
        <taxon>Bacteria</taxon>
        <taxon>Pseudomonadati</taxon>
        <taxon>Myxococcota</taxon>
        <taxon>Polyangia</taxon>
        <taxon>Polyangiales</taxon>
        <taxon>Polyangiaceae</taxon>
        <taxon>Chondromyces</taxon>
    </lineage>
</organism>
<dbReference type="InterPro" id="IPR025662">
    <property type="entry name" value="Sigma_54_int_dom_ATP-bd_1"/>
</dbReference>
<dbReference type="PANTHER" id="PTHR16305">
    <property type="entry name" value="TESTICULAR SOLUBLE ADENYLYL CYCLASE"/>
    <property type="match status" value="1"/>
</dbReference>
<dbReference type="KEGG" id="ccro:CMC5_041440"/>
<dbReference type="GO" id="GO:0004672">
    <property type="term" value="F:protein kinase activity"/>
    <property type="evidence" value="ECO:0007669"/>
    <property type="project" value="InterPro"/>
</dbReference>
<dbReference type="InterPro" id="IPR041664">
    <property type="entry name" value="AAA_16"/>
</dbReference>
<dbReference type="CDD" id="cd14014">
    <property type="entry name" value="STKc_PknB_like"/>
    <property type="match status" value="1"/>
</dbReference>
<evidence type="ECO:0000313" key="5">
    <source>
        <dbReference type="EMBL" id="AKT39991.1"/>
    </source>
</evidence>
<dbReference type="SUPFAM" id="SSF56112">
    <property type="entry name" value="Protein kinase-like (PK-like)"/>
    <property type="match status" value="1"/>
</dbReference>
<dbReference type="Gene3D" id="3.40.50.300">
    <property type="entry name" value="P-loop containing nucleotide triphosphate hydrolases"/>
    <property type="match status" value="1"/>
</dbReference>
<dbReference type="PROSITE" id="PS00675">
    <property type="entry name" value="SIGMA54_INTERACT_1"/>
    <property type="match status" value="1"/>
</dbReference>
<evidence type="ECO:0000256" key="1">
    <source>
        <dbReference type="ARBA" id="ARBA00022741"/>
    </source>
</evidence>
<dbReference type="PROSITE" id="PS50011">
    <property type="entry name" value="PROTEIN_KINASE_DOM"/>
    <property type="match status" value="1"/>
</dbReference>
<dbReference type="Proteomes" id="UP000067626">
    <property type="component" value="Chromosome"/>
</dbReference>
<dbReference type="PATRIC" id="fig|52.7.peg.4562"/>
<keyword evidence="1" id="KW-0547">Nucleotide-binding</keyword>
<gene>
    <name evidence="5" type="ORF">CMC5_041440</name>
</gene>
<feature type="domain" description="Protein kinase" evidence="4">
    <location>
        <begin position="6"/>
        <end position="334"/>
    </location>
</feature>
<evidence type="ECO:0000256" key="3">
    <source>
        <dbReference type="SAM" id="MobiDB-lite"/>
    </source>
</evidence>
<dbReference type="Gene3D" id="1.10.510.10">
    <property type="entry name" value="Transferase(Phosphotransferase) domain 1"/>
    <property type="match status" value="2"/>
</dbReference>
<dbReference type="PROSITE" id="PS00108">
    <property type="entry name" value="PROTEIN_KINASE_ST"/>
    <property type="match status" value="1"/>
</dbReference>
<dbReference type="InterPro" id="IPR011009">
    <property type="entry name" value="Kinase-like_dom_sf"/>
</dbReference>
<proteinExistence type="predicted"/>
<evidence type="ECO:0000313" key="6">
    <source>
        <dbReference type="Proteomes" id="UP000067626"/>
    </source>
</evidence>
<dbReference type="InterPro" id="IPR000719">
    <property type="entry name" value="Prot_kinase_dom"/>
</dbReference>
<name>A0A0K1EGJ4_CHOCO</name>
<dbReference type="InterPro" id="IPR011990">
    <property type="entry name" value="TPR-like_helical_dom_sf"/>
</dbReference>
<dbReference type="InterPro" id="IPR008271">
    <property type="entry name" value="Ser/Thr_kinase_AS"/>
</dbReference>
<dbReference type="GO" id="GO:0005737">
    <property type="term" value="C:cytoplasm"/>
    <property type="evidence" value="ECO:0007669"/>
    <property type="project" value="TreeGrafter"/>
</dbReference>
<dbReference type="PANTHER" id="PTHR16305:SF28">
    <property type="entry name" value="GUANYLATE CYCLASE DOMAIN-CONTAINING PROTEIN"/>
    <property type="match status" value="1"/>
</dbReference>
<accession>A0A0K1EGJ4</accession>
<evidence type="ECO:0000256" key="2">
    <source>
        <dbReference type="ARBA" id="ARBA00022840"/>
    </source>
</evidence>
<protein>
    <recommendedName>
        <fullName evidence="4">Protein kinase domain-containing protein</fullName>
    </recommendedName>
</protein>
<dbReference type="Pfam" id="PF00069">
    <property type="entry name" value="Pkinase"/>
    <property type="match status" value="2"/>
</dbReference>
<sequence length="1205" mass="129688">MMLGSYRVVGVLARGGMGLVYRGEHERSGEAVALKTVRSVVGDQLASIRREIQALRRVRHPGIVRILDDGVSEGLPWVAMPLLQGRTLRQHLASLWVEPSGEARGARGARGIAADSAGTAALATALLGDAAGRASDHAEDSAPGAVTPGMPDASREAAGTRPVARGAVLAGMLSLLRRLCEPLAFLHGEGLVHRDLKPENVFLQEDGRPVLVDLGIAAHVGDAGGREVLEVALLQGTPQYMAPEQLRGELVDARADLYALGCILYECATGQPPFTGESFASVRHQHLHERPLPPSLRVPGLPVALDQLVLQLLEKRPEDRPGYAMDVAAALSALGADAGPEAGRPDAGPTPRAYLYRPGLLGRAEAMTTLEEAIGAMARRERGGMVLVRGESGVGKTRLLREMTRIAVQRSGSHQEITVLAGRCAALGTSEGSVRGEGSSGPLHAFRSVLMEVADRARAGGHEVSEHLLGPRGKILSVYEPALLGLPGQQEQPTPAALPPEAARARVIASLEETITALSASSPLLLVLDDLQWSDELSLSLVEALSRESEARRGVLVVATYRAEETRPELEALSALPGVRSIALSRLDAPSVKAMVSDMLALRTPPRGVLEALVGHSSGNPFFVAEYLRAAIGEGMLRRDAAGRWQFEAGSPGSALSSLPLPDTLAALVERRLRRLEDGGRALLAWAAVLGQELETELLLAGASSEAEAEEAIEALRVRQVLEAGPGGRLRFVHDKIREIAYERLGEAARLELHRKAGALLEARHGEARDMASTLAHHFLRGRVHGKAGRYFARAAERAREVYANGEAIRFYQAGIEAVREEAARGGEFGEGEMPDLAALHERLGDVLGLVGRQGDARGAYEAALAVGPEPPHLHPARLLRKLGESLELHHDHDAALSRYAEAEAALGERPAGRAAAWWDEWLLVQMNCIAIHYWRADVERVRALVETIRPVVEENATAMQRAHFLSVLVKMNLQRERYATSAETVQLSRACFAAFEQAEGTPEGLLSLRARFSLGFNLMMNDAHLEAEEQFSAVLHIAERTGDIEMQTRCLSYLAIVQRRLGRLLLAETLAERSLATARAAGMNEYAGAALGTLAWVALRRGHHDEAAMRAQEALAHWAPSSHVYPFEWVARLPLLAHLLRVEAGDEDILVHLKAILDTRQQRLPDAIADALSQAEEAGHRGSNEQARTALARAIEAAAEQGFA</sequence>
<dbReference type="SUPFAM" id="SSF48452">
    <property type="entry name" value="TPR-like"/>
    <property type="match status" value="1"/>
</dbReference>
<keyword evidence="2" id="KW-0067">ATP-binding</keyword>
<dbReference type="SUPFAM" id="SSF52540">
    <property type="entry name" value="P-loop containing nucleoside triphosphate hydrolases"/>
    <property type="match status" value="1"/>
</dbReference>
<dbReference type="Pfam" id="PF13191">
    <property type="entry name" value="AAA_16"/>
    <property type="match status" value="1"/>
</dbReference>
<dbReference type="Gene3D" id="1.25.40.10">
    <property type="entry name" value="Tetratricopeptide repeat domain"/>
    <property type="match status" value="2"/>
</dbReference>
<dbReference type="EMBL" id="CP012159">
    <property type="protein sequence ID" value="AKT39991.1"/>
    <property type="molecule type" value="Genomic_DNA"/>
</dbReference>
<dbReference type="SMART" id="SM00220">
    <property type="entry name" value="S_TKc"/>
    <property type="match status" value="1"/>
</dbReference>
<dbReference type="GO" id="GO:0004016">
    <property type="term" value="F:adenylate cyclase activity"/>
    <property type="evidence" value="ECO:0007669"/>
    <property type="project" value="TreeGrafter"/>
</dbReference>
<feature type="region of interest" description="Disordered" evidence="3">
    <location>
        <begin position="133"/>
        <end position="160"/>
    </location>
</feature>
<dbReference type="AlphaFoldDB" id="A0A0K1EGJ4"/>
<reference evidence="5 6" key="1">
    <citation type="submission" date="2015-07" db="EMBL/GenBank/DDBJ databases">
        <title>Genome analysis of myxobacterium Chondromyces crocatus Cm c5 reveals a high potential for natural compound synthesis and the genetic basis for the loss of fruiting body formation.</title>
        <authorList>
            <person name="Zaburannyi N."/>
            <person name="Bunk B."/>
            <person name="Maier J."/>
            <person name="Overmann J."/>
            <person name="Mueller R."/>
        </authorList>
    </citation>
    <scope>NUCLEOTIDE SEQUENCE [LARGE SCALE GENOMIC DNA]</scope>
    <source>
        <strain evidence="5 6">Cm c5</strain>
    </source>
</reference>
<dbReference type="GO" id="GO:0005524">
    <property type="term" value="F:ATP binding"/>
    <property type="evidence" value="ECO:0007669"/>
    <property type="project" value="UniProtKB-KW"/>
</dbReference>
<dbReference type="InterPro" id="IPR027417">
    <property type="entry name" value="P-loop_NTPase"/>
</dbReference>
<dbReference type="RefSeq" id="WP_169796601.1">
    <property type="nucleotide sequence ID" value="NZ_CP012159.1"/>
</dbReference>
<evidence type="ECO:0000259" key="4">
    <source>
        <dbReference type="PROSITE" id="PS50011"/>
    </source>
</evidence>
<dbReference type="STRING" id="52.CMC5_041440"/>